<feature type="region of interest" description="Disordered" evidence="1">
    <location>
        <begin position="1"/>
        <end position="58"/>
    </location>
</feature>
<keyword evidence="3" id="KW-1185">Reference proteome</keyword>
<feature type="compositionally biased region" description="Basic and acidic residues" evidence="1">
    <location>
        <begin position="49"/>
        <end position="58"/>
    </location>
</feature>
<protein>
    <submittedName>
        <fullName evidence="2">Uncharacterized protein</fullName>
    </submittedName>
</protein>
<dbReference type="AlphaFoldDB" id="A0AAV7S9L0"/>
<dbReference type="EMBL" id="JANPWB010000008">
    <property type="protein sequence ID" value="KAJ1159928.1"/>
    <property type="molecule type" value="Genomic_DNA"/>
</dbReference>
<accession>A0AAV7S9L0</accession>
<name>A0AAV7S9L0_PLEWA</name>
<evidence type="ECO:0000313" key="3">
    <source>
        <dbReference type="Proteomes" id="UP001066276"/>
    </source>
</evidence>
<feature type="compositionally biased region" description="Polar residues" evidence="1">
    <location>
        <begin position="10"/>
        <end position="32"/>
    </location>
</feature>
<evidence type="ECO:0000256" key="1">
    <source>
        <dbReference type="SAM" id="MobiDB-lite"/>
    </source>
</evidence>
<comment type="caution">
    <text evidence="2">The sequence shown here is derived from an EMBL/GenBank/DDBJ whole genome shotgun (WGS) entry which is preliminary data.</text>
</comment>
<proteinExistence type="predicted"/>
<feature type="non-terminal residue" evidence="2">
    <location>
        <position position="58"/>
    </location>
</feature>
<feature type="non-terminal residue" evidence="2">
    <location>
        <position position="1"/>
    </location>
</feature>
<sequence length="58" mass="6159">VQIPLASVPLSASQDTSTPDQDQAFSEDSTPASLDDREQPCPSGQHPSEVGHLEGNRK</sequence>
<organism evidence="2 3">
    <name type="scientific">Pleurodeles waltl</name>
    <name type="common">Iberian ribbed newt</name>
    <dbReference type="NCBI Taxonomy" id="8319"/>
    <lineage>
        <taxon>Eukaryota</taxon>
        <taxon>Metazoa</taxon>
        <taxon>Chordata</taxon>
        <taxon>Craniata</taxon>
        <taxon>Vertebrata</taxon>
        <taxon>Euteleostomi</taxon>
        <taxon>Amphibia</taxon>
        <taxon>Batrachia</taxon>
        <taxon>Caudata</taxon>
        <taxon>Salamandroidea</taxon>
        <taxon>Salamandridae</taxon>
        <taxon>Pleurodelinae</taxon>
        <taxon>Pleurodeles</taxon>
    </lineage>
</organism>
<reference evidence="2" key="1">
    <citation type="journal article" date="2022" name="bioRxiv">
        <title>Sequencing and chromosome-scale assembly of the giantPleurodeles waltlgenome.</title>
        <authorList>
            <person name="Brown T."/>
            <person name="Elewa A."/>
            <person name="Iarovenko S."/>
            <person name="Subramanian E."/>
            <person name="Araus A.J."/>
            <person name="Petzold A."/>
            <person name="Susuki M."/>
            <person name="Suzuki K.-i.T."/>
            <person name="Hayashi T."/>
            <person name="Toyoda A."/>
            <person name="Oliveira C."/>
            <person name="Osipova E."/>
            <person name="Leigh N.D."/>
            <person name="Simon A."/>
            <person name="Yun M.H."/>
        </authorList>
    </citation>
    <scope>NUCLEOTIDE SEQUENCE</scope>
    <source>
        <strain evidence="2">20211129_DDA</strain>
        <tissue evidence="2">Liver</tissue>
    </source>
</reference>
<dbReference type="Proteomes" id="UP001066276">
    <property type="component" value="Chromosome 4_2"/>
</dbReference>
<gene>
    <name evidence="2" type="ORF">NDU88_000432</name>
</gene>
<evidence type="ECO:0000313" key="2">
    <source>
        <dbReference type="EMBL" id="KAJ1159928.1"/>
    </source>
</evidence>